<dbReference type="OrthoDB" id="9763897at2"/>
<evidence type="ECO:0000313" key="6">
    <source>
        <dbReference type="EMBL" id="AOW19938.1"/>
    </source>
</evidence>
<sequence length="307" mass="34416">MKNFLLAFLLFLLWAFFALWFHNTVSHKNCDSCKIGFLFNCDSISKTGEEVEKAKKNVTTENVKTAFSITDIDGNSIFNFPNKFIINSKDGTVNIPDAITGFKDSIYYYLNKNQTKELLLRAKYLSTEVMGSNNWGMSRTEFLKNILIKYGINGDKIITEAIESDYKYDVNGTNSDAITILFRDISEERVANIEAGITNKTLYSNFGEAEFKPDRTLQGYTIELKNYLQKYTGKTVTITGHTDNIGDATGNQKLGLQRANQVKTYLASQGIASEILSATSKGETAPVATNDTDEGRSLNRRIEIIVN</sequence>
<dbReference type="InterPro" id="IPR006664">
    <property type="entry name" value="OMP_bac"/>
</dbReference>
<dbReference type="PANTHER" id="PTHR30329">
    <property type="entry name" value="STATOR ELEMENT OF FLAGELLAR MOTOR COMPLEX"/>
    <property type="match status" value="1"/>
</dbReference>
<dbReference type="InterPro" id="IPR036737">
    <property type="entry name" value="OmpA-like_sf"/>
</dbReference>
<accession>A0A1D8P5S9</accession>
<evidence type="ECO:0000256" key="2">
    <source>
        <dbReference type="ARBA" id="ARBA00023136"/>
    </source>
</evidence>
<organism evidence="6 7">
    <name type="scientific">Urechidicola croceus</name>
    <dbReference type="NCBI Taxonomy" id="1850246"/>
    <lineage>
        <taxon>Bacteria</taxon>
        <taxon>Pseudomonadati</taxon>
        <taxon>Bacteroidota</taxon>
        <taxon>Flavobacteriia</taxon>
        <taxon>Flavobacteriales</taxon>
        <taxon>Flavobacteriaceae</taxon>
        <taxon>Urechidicola</taxon>
    </lineage>
</organism>
<dbReference type="PANTHER" id="PTHR30329:SF21">
    <property type="entry name" value="LIPOPROTEIN YIAD-RELATED"/>
    <property type="match status" value="1"/>
</dbReference>
<dbReference type="Proteomes" id="UP000176050">
    <property type="component" value="Chromosome"/>
</dbReference>
<dbReference type="SUPFAM" id="SSF103088">
    <property type="entry name" value="OmpA-like"/>
    <property type="match status" value="1"/>
</dbReference>
<keyword evidence="2 4" id="KW-0472">Membrane</keyword>
<keyword evidence="3" id="KW-0998">Cell outer membrane</keyword>
<dbReference type="InterPro" id="IPR050330">
    <property type="entry name" value="Bact_OuterMem_StrucFunc"/>
</dbReference>
<feature type="domain" description="OmpA-like" evidence="5">
    <location>
        <begin position="191"/>
        <end position="307"/>
    </location>
</feature>
<name>A0A1D8P5S9_9FLAO</name>
<dbReference type="RefSeq" id="WP_070236077.1">
    <property type="nucleotide sequence ID" value="NZ_CP017478.1"/>
</dbReference>
<comment type="subcellular location">
    <subcellularLocation>
        <location evidence="1">Cell outer membrane</location>
    </subcellularLocation>
</comment>
<evidence type="ECO:0000256" key="1">
    <source>
        <dbReference type="ARBA" id="ARBA00004442"/>
    </source>
</evidence>
<keyword evidence="7" id="KW-1185">Reference proteome</keyword>
<dbReference type="Gene3D" id="3.30.1330.60">
    <property type="entry name" value="OmpA-like domain"/>
    <property type="match status" value="1"/>
</dbReference>
<protein>
    <recommendedName>
        <fullName evidence="5">OmpA-like domain-containing protein</fullName>
    </recommendedName>
</protein>
<gene>
    <name evidence="6" type="ORF">LPB138_04230</name>
</gene>
<evidence type="ECO:0000259" key="5">
    <source>
        <dbReference type="PROSITE" id="PS51123"/>
    </source>
</evidence>
<dbReference type="GO" id="GO:0009279">
    <property type="term" value="C:cell outer membrane"/>
    <property type="evidence" value="ECO:0007669"/>
    <property type="project" value="UniProtKB-SubCell"/>
</dbReference>
<dbReference type="Pfam" id="PF00691">
    <property type="entry name" value="OmpA"/>
    <property type="match status" value="1"/>
</dbReference>
<dbReference type="InterPro" id="IPR006665">
    <property type="entry name" value="OmpA-like"/>
</dbReference>
<dbReference type="STRING" id="1850246.LPB138_04230"/>
<dbReference type="AlphaFoldDB" id="A0A1D8P5S9"/>
<evidence type="ECO:0000256" key="4">
    <source>
        <dbReference type="PROSITE-ProRule" id="PRU00473"/>
    </source>
</evidence>
<reference evidence="6 7" key="1">
    <citation type="submission" date="2016-10" db="EMBL/GenBank/DDBJ databases">
        <title>Lutibacter sp. LPB0138, isolated from marine gastropod.</title>
        <authorList>
            <person name="Kim E."/>
            <person name="Yi H."/>
        </authorList>
    </citation>
    <scope>NUCLEOTIDE SEQUENCE [LARGE SCALE GENOMIC DNA]</scope>
    <source>
        <strain evidence="6 7">LPB0138</strain>
    </source>
</reference>
<dbReference type="PRINTS" id="PR01021">
    <property type="entry name" value="OMPADOMAIN"/>
</dbReference>
<dbReference type="KEGG" id="lul:LPB138_04230"/>
<evidence type="ECO:0000256" key="3">
    <source>
        <dbReference type="ARBA" id="ARBA00023237"/>
    </source>
</evidence>
<dbReference type="EMBL" id="CP017478">
    <property type="protein sequence ID" value="AOW19938.1"/>
    <property type="molecule type" value="Genomic_DNA"/>
</dbReference>
<dbReference type="CDD" id="cd07185">
    <property type="entry name" value="OmpA_C-like"/>
    <property type="match status" value="1"/>
</dbReference>
<proteinExistence type="predicted"/>
<dbReference type="PROSITE" id="PS51123">
    <property type="entry name" value="OMPA_2"/>
    <property type="match status" value="1"/>
</dbReference>
<evidence type="ECO:0000313" key="7">
    <source>
        <dbReference type="Proteomes" id="UP000176050"/>
    </source>
</evidence>